<evidence type="ECO:0000313" key="3">
    <source>
        <dbReference type="WBParaSite" id="maker-uti_cns_0007610-snap-gene-0.3-mRNA-1"/>
    </source>
</evidence>
<keyword evidence="1" id="KW-0472">Membrane</keyword>
<feature type="transmembrane region" description="Helical" evidence="1">
    <location>
        <begin position="80"/>
        <end position="100"/>
    </location>
</feature>
<keyword evidence="2" id="KW-1185">Reference proteome</keyword>
<feature type="transmembrane region" description="Helical" evidence="1">
    <location>
        <begin position="112"/>
        <end position="130"/>
    </location>
</feature>
<keyword evidence="1" id="KW-0812">Transmembrane</keyword>
<dbReference type="AlphaFoldDB" id="A0A1I8HRR4"/>
<proteinExistence type="predicted"/>
<dbReference type="Proteomes" id="UP000095280">
    <property type="component" value="Unplaced"/>
</dbReference>
<dbReference type="WBParaSite" id="maker-uti_cns_0007610-snap-gene-0.3-mRNA-1">
    <property type="protein sequence ID" value="maker-uti_cns_0007610-snap-gene-0.3-mRNA-1"/>
    <property type="gene ID" value="maker-uti_cns_0007610-snap-gene-0.3"/>
</dbReference>
<evidence type="ECO:0000313" key="2">
    <source>
        <dbReference type="Proteomes" id="UP000095280"/>
    </source>
</evidence>
<accession>A0A1I8HRR4</accession>
<evidence type="ECO:0000256" key="1">
    <source>
        <dbReference type="SAM" id="Phobius"/>
    </source>
</evidence>
<protein>
    <submittedName>
        <fullName evidence="3">G_PROTEIN_RECEP_F1_2 domain-containing protein</fullName>
    </submittedName>
</protein>
<keyword evidence="1" id="KW-1133">Transmembrane helix</keyword>
<feature type="transmembrane region" description="Helical" evidence="1">
    <location>
        <begin position="30"/>
        <end position="59"/>
    </location>
</feature>
<sequence length="148" mass="17238">MNSSFPLCATPIWDAATTWHTMQPDLTACFYYVIMPLGLIGYCLLMFIPTLAFLISTLMQTQVRQRDRVQQVNWVMLTRLLIPILFSLVTLLDFVTSIMLTNRDLELRLHPGFLFIAMVTYFSFIIFWFATDFLTVSVCRLQFLLSVF</sequence>
<reference evidence="3" key="1">
    <citation type="submission" date="2016-11" db="UniProtKB">
        <authorList>
            <consortium name="WormBaseParasite"/>
        </authorList>
    </citation>
    <scope>IDENTIFICATION</scope>
</reference>
<name>A0A1I8HRR4_9PLAT</name>
<organism evidence="2 3">
    <name type="scientific">Macrostomum lignano</name>
    <dbReference type="NCBI Taxonomy" id="282301"/>
    <lineage>
        <taxon>Eukaryota</taxon>
        <taxon>Metazoa</taxon>
        <taxon>Spiralia</taxon>
        <taxon>Lophotrochozoa</taxon>
        <taxon>Platyhelminthes</taxon>
        <taxon>Rhabditophora</taxon>
        <taxon>Macrostomorpha</taxon>
        <taxon>Macrostomida</taxon>
        <taxon>Macrostomidae</taxon>
        <taxon>Macrostomum</taxon>
    </lineage>
</organism>